<accession>A0A8T0V2R7</accession>
<sequence length="153" mass="16059">MWRQAPHVSLCTPHVSLSFLFLSPPLLPYLILPATLPPPSLLAAGGPPQTPHSALGSSPPPPPTARKAPAPPSPAAHWAPRCCRLLRQGRRSRQRAGPATSTPRSLPRPGRRGLVPSGTATESGGGDRGARGGRRRDVREGIGENSGLYSSKP</sequence>
<evidence type="ECO:0000256" key="1">
    <source>
        <dbReference type="SAM" id="MobiDB-lite"/>
    </source>
</evidence>
<keyword evidence="2" id="KW-0732">Signal</keyword>
<name>A0A8T0V2R7_PANVG</name>
<keyword evidence="4" id="KW-1185">Reference proteome</keyword>
<evidence type="ECO:0000256" key="2">
    <source>
        <dbReference type="SAM" id="SignalP"/>
    </source>
</evidence>
<comment type="caution">
    <text evidence="3">The sequence shown here is derived from an EMBL/GenBank/DDBJ whole genome shotgun (WGS) entry which is preliminary data.</text>
</comment>
<evidence type="ECO:0000313" key="4">
    <source>
        <dbReference type="Proteomes" id="UP000823388"/>
    </source>
</evidence>
<feature type="chain" id="PRO_5035914562" evidence="2">
    <location>
        <begin position="29"/>
        <end position="153"/>
    </location>
</feature>
<feature type="compositionally biased region" description="Low complexity" evidence="1">
    <location>
        <begin position="75"/>
        <end position="86"/>
    </location>
</feature>
<feature type="compositionally biased region" description="Pro residues" evidence="1">
    <location>
        <begin position="58"/>
        <end position="74"/>
    </location>
</feature>
<feature type="region of interest" description="Disordered" evidence="1">
    <location>
        <begin position="42"/>
        <end position="153"/>
    </location>
</feature>
<feature type="compositionally biased region" description="Low complexity" evidence="1">
    <location>
        <begin position="42"/>
        <end position="57"/>
    </location>
</feature>
<proteinExistence type="predicted"/>
<feature type="signal peptide" evidence="2">
    <location>
        <begin position="1"/>
        <end position="28"/>
    </location>
</feature>
<dbReference type="Proteomes" id="UP000823388">
    <property type="component" value="Chromosome 3K"/>
</dbReference>
<reference evidence="3" key="1">
    <citation type="submission" date="2020-05" db="EMBL/GenBank/DDBJ databases">
        <title>WGS assembly of Panicum virgatum.</title>
        <authorList>
            <person name="Lovell J.T."/>
            <person name="Jenkins J."/>
            <person name="Shu S."/>
            <person name="Juenger T.E."/>
            <person name="Schmutz J."/>
        </authorList>
    </citation>
    <scope>NUCLEOTIDE SEQUENCE</scope>
    <source>
        <strain evidence="3">AP13</strain>
    </source>
</reference>
<gene>
    <name evidence="3" type="ORF">PVAP13_3KG543850</name>
</gene>
<protein>
    <submittedName>
        <fullName evidence="3">Uncharacterized protein</fullName>
    </submittedName>
</protein>
<feature type="compositionally biased region" description="Low complexity" evidence="1">
    <location>
        <begin position="95"/>
        <end position="118"/>
    </location>
</feature>
<dbReference type="EMBL" id="CM029041">
    <property type="protein sequence ID" value="KAG2630732.1"/>
    <property type="molecule type" value="Genomic_DNA"/>
</dbReference>
<evidence type="ECO:0000313" key="3">
    <source>
        <dbReference type="EMBL" id="KAG2630732.1"/>
    </source>
</evidence>
<dbReference type="AlphaFoldDB" id="A0A8T0V2R7"/>
<organism evidence="3 4">
    <name type="scientific">Panicum virgatum</name>
    <name type="common">Blackwell switchgrass</name>
    <dbReference type="NCBI Taxonomy" id="38727"/>
    <lineage>
        <taxon>Eukaryota</taxon>
        <taxon>Viridiplantae</taxon>
        <taxon>Streptophyta</taxon>
        <taxon>Embryophyta</taxon>
        <taxon>Tracheophyta</taxon>
        <taxon>Spermatophyta</taxon>
        <taxon>Magnoliopsida</taxon>
        <taxon>Liliopsida</taxon>
        <taxon>Poales</taxon>
        <taxon>Poaceae</taxon>
        <taxon>PACMAD clade</taxon>
        <taxon>Panicoideae</taxon>
        <taxon>Panicodae</taxon>
        <taxon>Paniceae</taxon>
        <taxon>Panicinae</taxon>
        <taxon>Panicum</taxon>
        <taxon>Panicum sect. Hiantes</taxon>
    </lineage>
</organism>